<dbReference type="AlphaFoldDB" id="A0A6C2TWR3"/>
<keyword evidence="2 4" id="KW-0238">DNA-binding</keyword>
<protein>
    <recommendedName>
        <fullName evidence="4">HTH-type transcriptional regulator</fullName>
    </recommendedName>
</protein>
<dbReference type="SUPFAM" id="SSF46785">
    <property type="entry name" value="Winged helix' DNA-binding domain"/>
    <property type="match status" value="1"/>
</dbReference>
<evidence type="ECO:0000256" key="2">
    <source>
        <dbReference type="ARBA" id="ARBA00023125"/>
    </source>
</evidence>
<dbReference type="PANTHER" id="PTHR38465:SF1">
    <property type="entry name" value="HTH-TYPE TRANSCRIPTIONAL REGULATOR MJ1563-RELATED"/>
    <property type="match status" value="1"/>
</dbReference>
<organism evidence="5 6">
    <name type="scientific">Pontiella desulfatans</name>
    <dbReference type="NCBI Taxonomy" id="2750659"/>
    <lineage>
        <taxon>Bacteria</taxon>
        <taxon>Pseudomonadati</taxon>
        <taxon>Kiritimatiellota</taxon>
        <taxon>Kiritimatiellia</taxon>
        <taxon>Kiritimatiellales</taxon>
        <taxon>Pontiellaceae</taxon>
        <taxon>Pontiella</taxon>
    </lineage>
</organism>
<accession>A0A6C2TWR3</accession>
<dbReference type="EMBL" id="CAAHFG010000001">
    <property type="protein sequence ID" value="VGO12125.1"/>
    <property type="molecule type" value="Genomic_DNA"/>
</dbReference>
<dbReference type="InterPro" id="IPR026282">
    <property type="entry name" value="MJ1563"/>
</dbReference>
<comment type="similarity">
    <text evidence="4">Belongs to the GbsR family.</text>
</comment>
<evidence type="ECO:0000313" key="5">
    <source>
        <dbReference type="EMBL" id="VGO12125.1"/>
    </source>
</evidence>
<evidence type="ECO:0000313" key="6">
    <source>
        <dbReference type="Proteomes" id="UP000366872"/>
    </source>
</evidence>
<evidence type="ECO:0000256" key="4">
    <source>
        <dbReference type="PIRNR" id="PIRNR006707"/>
    </source>
</evidence>
<dbReference type="GO" id="GO:0003677">
    <property type="term" value="F:DNA binding"/>
    <property type="evidence" value="ECO:0007669"/>
    <property type="project" value="UniProtKB-UniRule"/>
</dbReference>
<dbReference type="RefSeq" id="WP_136077819.1">
    <property type="nucleotide sequence ID" value="NZ_CAAHFG010000001.1"/>
</dbReference>
<sequence>MNGATDSLRTLNELESEVIALFVRMADVLNLPRSVGELYGILFISTDPLCLDDCRLRLNISKGSTSQGLKILRSFGAIRTVYIPGDRKDYYVAETSLRKIASGFASEQIQPHVASGADRIDRIRALLDRHVGEEREDLLEKIDLLENWQRRAGKTLPLVLKLIGGS</sequence>
<dbReference type="Gene3D" id="1.10.10.10">
    <property type="entry name" value="Winged helix-like DNA-binding domain superfamily/Winged helix DNA-binding domain"/>
    <property type="match status" value="1"/>
</dbReference>
<name>A0A6C2TWR3_PONDE</name>
<dbReference type="Proteomes" id="UP000366872">
    <property type="component" value="Unassembled WGS sequence"/>
</dbReference>
<proteinExistence type="inferred from homology"/>
<keyword evidence="6" id="KW-1185">Reference proteome</keyword>
<keyword evidence="1 4" id="KW-0805">Transcription regulation</keyword>
<dbReference type="PANTHER" id="PTHR38465">
    <property type="entry name" value="HTH-TYPE TRANSCRIPTIONAL REGULATOR MJ1563-RELATED"/>
    <property type="match status" value="1"/>
</dbReference>
<dbReference type="PIRSF" id="PIRSF006707">
    <property type="entry name" value="MJ1563"/>
    <property type="match status" value="1"/>
</dbReference>
<keyword evidence="3 4" id="KW-0804">Transcription</keyword>
<dbReference type="InterPro" id="IPR052362">
    <property type="entry name" value="HTH-GbsR_regulator"/>
</dbReference>
<evidence type="ECO:0000256" key="1">
    <source>
        <dbReference type="ARBA" id="ARBA00023015"/>
    </source>
</evidence>
<reference evidence="5 6" key="1">
    <citation type="submission" date="2019-04" db="EMBL/GenBank/DDBJ databases">
        <authorList>
            <person name="Van Vliet M D."/>
        </authorList>
    </citation>
    <scope>NUCLEOTIDE SEQUENCE [LARGE SCALE GENOMIC DNA]</scope>
    <source>
        <strain evidence="5 6">F1</strain>
    </source>
</reference>
<dbReference type="InterPro" id="IPR036388">
    <property type="entry name" value="WH-like_DNA-bd_sf"/>
</dbReference>
<gene>
    <name evidence="5" type="ORF">PDESU_00676</name>
</gene>
<dbReference type="InterPro" id="IPR036390">
    <property type="entry name" value="WH_DNA-bd_sf"/>
</dbReference>
<evidence type="ECO:0000256" key="3">
    <source>
        <dbReference type="ARBA" id="ARBA00023163"/>
    </source>
</evidence>